<name>A0A7W7YLV8_9BACT</name>
<protein>
    <submittedName>
        <fullName evidence="1">Uncharacterized protein</fullName>
    </submittedName>
</protein>
<reference evidence="1 2" key="1">
    <citation type="submission" date="2020-08" db="EMBL/GenBank/DDBJ databases">
        <title>Genomic Encyclopedia of Type Strains, Phase IV (KMG-IV): sequencing the most valuable type-strain genomes for metagenomic binning, comparative biology and taxonomic classification.</title>
        <authorList>
            <person name="Goeker M."/>
        </authorList>
    </citation>
    <scope>NUCLEOTIDE SEQUENCE [LARGE SCALE GENOMIC DNA]</scope>
    <source>
        <strain evidence="1 2">DSM 12251</strain>
    </source>
</reference>
<accession>A0A7W7YLV8</accession>
<gene>
    <name evidence="1" type="ORF">HNQ64_002868</name>
</gene>
<keyword evidence="2" id="KW-1185">Reference proteome</keyword>
<sequence>MRHSNYFNVLKRGVLRQELPARHFHRKVKSKIMVDSEQALDYLEQQIPSLSAAAVDVAYWQALASGQAVLVREEGGIYQAFPDGTRKLIKVLEAPLSVPIGTRVRLP</sequence>
<evidence type="ECO:0000313" key="2">
    <source>
        <dbReference type="Proteomes" id="UP000534294"/>
    </source>
</evidence>
<comment type="caution">
    <text evidence="1">The sequence shown here is derived from an EMBL/GenBank/DDBJ whole genome shotgun (WGS) entry which is preliminary data.</text>
</comment>
<organism evidence="1 2">
    <name type="scientific">Prosthecobacter dejongeii</name>
    <dbReference type="NCBI Taxonomy" id="48465"/>
    <lineage>
        <taxon>Bacteria</taxon>
        <taxon>Pseudomonadati</taxon>
        <taxon>Verrucomicrobiota</taxon>
        <taxon>Verrucomicrobiia</taxon>
        <taxon>Verrucomicrobiales</taxon>
        <taxon>Verrucomicrobiaceae</taxon>
        <taxon>Prosthecobacter</taxon>
    </lineage>
</organism>
<dbReference type="AlphaFoldDB" id="A0A7W7YLV8"/>
<dbReference type="EMBL" id="JACHIF010000005">
    <property type="protein sequence ID" value="MBB5038605.1"/>
    <property type="molecule type" value="Genomic_DNA"/>
</dbReference>
<proteinExistence type="predicted"/>
<dbReference type="Proteomes" id="UP000534294">
    <property type="component" value="Unassembled WGS sequence"/>
</dbReference>
<evidence type="ECO:0000313" key="1">
    <source>
        <dbReference type="EMBL" id="MBB5038605.1"/>
    </source>
</evidence>
<dbReference type="RefSeq" id="WP_221305453.1">
    <property type="nucleotide sequence ID" value="NZ_JACHIF010000005.1"/>
</dbReference>